<organism evidence="2 3">
    <name type="scientific">Candidatus Cryosericum septentrionale</name>
    <dbReference type="NCBI Taxonomy" id="2290913"/>
    <lineage>
        <taxon>Bacteria</taxon>
        <taxon>Pseudomonadati</taxon>
        <taxon>Caldisericota/Cryosericota group</taxon>
        <taxon>Candidatus Cryosericota</taxon>
        <taxon>Candidatus Cryosericia</taxon>
        <taxon>Candidatus Cryosericales</taxon>
        <taxon>Candidatus Cryosericaceae</taxon>
        <taxon>Candidatus Cryosericum</taxon>
    </lineage>
</organism>
<dbReference type="PANTHER" id="PTHR33169:SF14">
    <property type="entry name" value="TRANSCRIPTIONAL REGULATOR RV3488"/>
    <property type="match status" value="1"/>
</dbReference>
<dbReference type="Pfam" id="PF03551">
    <property type="entry name" value="PadR"/>
    <property type="match status" value="1"/>
</dbReference>
<dbReference type="Proteomes" id="UP000266113">
    <property type="component" value="Unassembled WGS sequence"/>
</dbReference>
<dbReference type="OrthoDB" id="9808017at2"/>
<dbReference type="InterPro" id="IPR036390">
    <property type="entry name" value="WH_DNA-bd_sf"/>
</dbReference>
<dbReference type="SUPFAM" id="SSF46785">
    <property type="entry name" value="Winged helix' DNA-binding domain"/>
    <property type="match status" value="1"/>
</dbReference>
<dbReference type="InterPro" id="IPR052509">
    <property type="entry name" value="Metal_resp_DNA-bind_regulator"/>
</dbReference>
<reference evidence="2 3" key="1">
    <citation type="submission" date="2018-09" db="EMBL/GenBank/DDBJ databases">
        <title>Discovery and Ecogenomic Context for Candidatus Cryosericales, a Global Caldiserica Order Active in Thawing Permafrost.</title>
        <authorList>
            <person name="Martinez M.A."/>
            <person name="Woodcroft B.J."/>
            <person name="Ignacio Espinoza J.C."/>
            <person name="Zayed A."/>
            <person name="Singleton C.M."/>
            <person name="Boyd J."/>
            <person name="Li Y.-F."/>
            <person name="Purvine S."/>
            <person name="Maughan H."/>
            <person name="Hodgkins S.B."/>
            <person name="Anderson D."/>
            <person name="Sederholm M."/>
            <person name="Temperton B."/>
            <person name="Saleska S.R."/>
            <person name="Tyson G.W."/>
            <person name="Rich V.I."/>
        </authorList>
    </citation>
    <scope>NUCLEOTIDE SEQUENCE [LARGE SCALE GENOMIC DNA]</scope>
    <source>
        <strain evidence="2 3">SMC1</strain>
    </source>
</reference>
<dbReference type="AlphaFoldDB" id="A0A398DVN4"/>
<keyword evidence="3" id="KW-1185">Reference proteome</keyword>
<dbReference type="RefSeq" id="WP_119086286.1">
    <property type="nucleotide sequence ID" value="NZ_QXIY01000035.1"/>
</dbReference>
<evidence type="ECO:0000313" key="3">
    <source>
        <dbReference type="Proteomes" id="UP000266113"/>
    </source>
</evidence>
<dbReference type="InterPro" id="IPR036388">
    <property type="entry name" value="WH-like_DNA-bd_sf"/>
</dbReference>
<accession>A0A398DVN4</accession>
<dbReference type="InterPro" id="IPR005149">
    <property type="entry name" value="Tscrpt_reg_PadR_N"/>
</dbReference>
<evidence type="ECO:0000259" key="1">
    <source>
        <dbReference type="Pfam" id="PF03551"/>
    </source>
</evidence>
<proteinExistence type="predicted"/>
<feature type="domain" description="Transcription regulator PadR N-terminal" evidence="1">
    <location>
        <begin position="22"/>
        <end position="85"/>
    </location>
</feature>
<dbReference type="PANTHER" id="PTHR33169">
    <property type="entry name" value="PADR-FAMILY TRANSCRIPTIONAL REGULATOR"/>
    <property type="match status" value="1"/>
</dbReference>
<name>A0A398DVN4_9BACT</name>
<comment type="caution">
    <text evidence="2">The sequence shown here is derived from an EMBL/GenBank/DDBJ whole genome shotgun (WGS) entry which is preliminary data.</text>
</comment>
<protein>
    <submittedName>
        <fullName evidence="2">PadR family transcriptional regulator</fullName>
    </submittedName>
</protein>
<evidence type="ECO:0000313" key="2">
    <source>
        <dbReference type="EMBL" id="RIE16178.1"/>
    </source>
</evidence>
<dbReference type="Gene3D" id="1.10.10.10">
    <property type="entry name" value="Winged helix-like DNA-binding domain superfamily/Winged helix DNA-binding domain"/>
    <property type="match status" value="1"/>
</dbReference>
<dbReference type="EMBL" id="QXIY01000035">
    <property type="protein sequence ID" value="RIE16178.1"/>
    <property type="molecule type" value="Genomic_DNA"/>
</dbReference>
<sequence>MSEVHNFEKEMNRGFIQLVVLLLLEKPMYGYMIVRVLEQNGVVVDENTLYPLLRRLEEKGALSSRWDAPEAKARKYYQVTDQGRALRGSLLEIWQQQGKAIEALRQEVES</sequence>
<gene>
    <name evidence="2" type="ORF">SMC1_08150</name>
</gene>